<dbReference type="GO" id="GO:0009055">
    <property type="term" value="F:electron transfer activity"/>
    <property type="evidence" value="ECO:0007669"/>
    <property type="project" value="InterPro"/>
</dbReference>
<keyword evidence="5 7" id="KW-0472">Membrane</keyword>
<comment type="subcellular location">
    <subcellularLocation>
        <location evidence="1">Cell membrane</location>
        <topology evidence="1">Multi-pass membrane protein</topology>
    </subcellularLocation>
</comment>
<gene>
    <name evidence="9" type="ORF">D3250_08905</name>
</gene>
<keyword evidence="3 7" id="KW-0812">Transmembrane</keyword>
<dbReference type="Pfam" id="PF01292">
    <property type="entry name" value="Ni_hydr_CYTB"/>
    <property type="match status" value="1"/>
</dbReference>
<evidence type="ECO:0000313" key="10">
    <source>
        <dbReference type="Proteomes" id="UP000266615"/>
    </source>
</evidence>
<evidence type="ECO:0000313" key="9">
    <source>
        <dbReference type="EMBL" id="RJN32178.1"/>
    </source>
</evidence>
<evidence type="ECO:0000256" key="5">
    <source>
        <dbReference type="ARBA" id="ARBA00023136"/>
    </source>
</evidence>
<feature type="transmembrane region" description="Helical" evidence="7">
    <location>
        <begin position="150"/>
        <end position="174"/>
    </location>
</feature>
<dbReference type="GO" id="GO:0005886">
    <property type="term" value="C:plasma membrane"/>
    <property type="evidence" value="ECO:0007669"/>
    <property type="project" value="UniProtKB-SubCell"/>
</dbReference>
<dbReference type="AlphaFoldDB" id="A0A3A4F2V7"/>
<feature type="transmembrane region" description="Helical" evidence="7">
    <location>
        <begin position="199"/>
        <end position="218"/>
    </location>
</feature>
<evidence type="ECO:0000256" key="6">
    <source>
        <dbReference type="SAM" id="MobiDB-lite"/>
    </source>
</evidence>
<reference evidence="9 10" key="1">
    <citation type="submission" date="2018-09" db="EMBL/GenBank/DDBJ databases">
        <title>Nesterenkonia natronophila sp. nov., an alkaliphilic actinobacteriume isolated from a soda lake, and emended description of the genus Nesterenkonia.</title>
        <authorList>
            <person name="Menes R.J."/>
            <person name="Iriarte A."/>
        </authorList>
    </citation>
    <scope>NUCLEOTIDE SEQUENCE [LARGE SCALE GENOMIC DNA]</scope>
    <source>
        <strain evidence="9 10">M8</strain>
    </source>
</reference>
<dbReference type="GO" id="GO:0020037">
    <property type="term" value="F:heme binding"/>
    <property type="evidence" value="ECO:0007669"/>
    <property type="project" value="TreeGrafter"/>
</dbReference>
<evidence type="ECO:0000259" key="8">
    <source>
        <dbReference type="Pfam" id="PF01292"/>
    </source>
</evidence>
<dbReference type="Proteomes" id="UP000266615">
    <property type="component" value="Unassembled WGS sequence"/>
</dbReference>
<feature type="transmembrane region" description="Helical" evidence="7">
    <location>
        <begin position="358"/>
        <end position="380"/>
    </location>
</feature>
<dbReference type="PANTHER" id="PTHR30485">
    <property type="entry name" value="NI/FE-HYDROGENASE 1 B-TYPE CYTOCHROME SUBUNIT"/>
    <property type="match status" value="1"/>
</dbReference>
<dbReference type="InterPro" id="IPR011577">
    <property type="entry name" value="Cyt_b561_bac/Ni-Hgenase"/>
</dbReference>
<protein>
    <recommendedName>
        <fullName evidence="8">Cytochrome b561 bacterial/Ni-hydrogenase domain-containing protein</fullName>
    </recommendedName>
</protein>
<feature type="transmembrane region" description="Helical" evidence="7">
    <location>
        <begin position="400"/>
        <end position="423"/>
    </location>
</feature>
<organism evidence="9 10">
    <name type="scientific">Nesterenkonia natronophila</name>
    <dbReference type="NCBI Taxonomy" id="2174932"/>
    <lineage>
        <taxon>Bacteria</taxon>
        <taxon>Bacillati</taxon>
        <taxon>Actinomycetota</taxon>
        <taxon>Actinomycetes</taxon>
        <taxon>Micrococcales</taxon>
        <taxon>Micrococcaceae</taxon>
        <taxon>Nesterenkonia</taxon>
    </lineage>
</organism>
<dbReference type="PANTHER" id="PTHR30485:SF1">
    <property type="entry name" value="CYTOCHROME YDHU-RELATED"/>
    <property type="match status" value="1"/>
</dbReference>
<keyword evidence="10" id="KW-1185">Reference proteome</keyword>
<feature type="region of interest" description="Disordered" evidence="6">
    <location>
        <begin position="1"/>
        <end position="146"/>
    </location>
</feature>
<proteinExistence type="predicted"/>
<evidence type="ECO:0000256" key="4">
    <source>
        <dbReference type="ARBA" id="ARBA00022989"/>
    </source>
</evidence>
<evidence type="ECO:0000256" key="7">
    <source>
        <dbReference type="SAM" id="Phobius"/>
    </source>
</evidence>
<evidence type="ECO:0000256" key="3">
    <source>
        <dbReference type="ARBA" id="ARBA00022692"/>
    </source>
</evidence>
<dbReference type="InterPro" id="IPR016174">
    <property type="entry name" value="Di-haem_cyt_TM"/>
</dbReference>
<feature type="domain" description="Cytochrome b561 bacterial/Ni-hydrogenase" evidence="8">
    <location>
        <begin position="199"/>
        <end position="385"/>
    </location>
</feature>
<dbReference type="InterPro" id="IPR051542">
    <property type="entry name" value="Hydrogenase_cytochrome"/>
</dbReference>
<feature type="transmembrane region" description="Helical" evidence="7">
    <location>
        <begin position="316"/>
        <end position="337"/>
    </location>
</feature>
<feature type="compositionally biased region" description="Low complexity" evidence="6">
    <location>
        <begin position="111"/>
        <end position="125"/>
    </location>
</feature>
<evidence type="ECO:0000256" key="1">
    <source>
        <dbReference type="ARBA" id="ARBA00004651"/>
    </source>
</evidence>
<keyword evidence="4 7" id="KW-1133">Transmembrane helix</keyword>
<evidence type="ECO:0000256" key="2">
    <source>
        <dbReference type="ARBA" id="ARBA00022475"/>
    </source>
</evidence>
<keyword evidence="2" id="KW-1003">Cell membrane</keyword>
<dbReference type="OrthoDB" id="9795587at2"/>
<dbReference type="EMBL" id="QYZP01000002">
    <property type="protein sequence ID" value="RJN32178.1"/>
    <property type="molecule type" value="Genomic_DNA"/>
</dbReference>
<dbReference type="GO" id="GO:0022904">
    <property type="term" value="P:respiratory electron transport chain"/>
    <property type="evidence" value="ECO:0007669"/>
    <property type="project" value="InterPro"/>
</dbReference>
<sequence length="436" mass="47429">MSGDSGRRRRGLPRTEAEAPASAPTPTPTPTEVEVPQDESSAPARRRGGLPRTADAPSSNAAEPSTATPNAPETKSSEPPAPTASAAPRRRAGLGSGPSPSQASTPEPRSEPGASAAPEPAASTAERTRTETPPTERPGTPPRRRSRIPVWAAAGIGGVIILAAVLVLTVQWFLGTDTGRSFLSRYPGQYEQPDAPGGYPWWLNWAHFFNAFLMVLIIKTGIQIRRETKPEAYWTPKWGRKRRISLTIWTHNALDLLWVLNGVVFVVLLAVTGYWSRVVPTSWEVFPNAVSAALQYVSLDWPTAGDWAHYNSAQELAYFFTIFVAAPLAIATGVRMSGLWPDDKHNLNKAFPVEWARAVHFPVMIYFTTFILLHVILVFATGALRNLNQIYTGQDATNWAGFWLFVLSLVVIIGAALATRPVIVAPLASLFGRVGR</sequence>
<dbReference type="Gene3D" id="1.20.950.20">
    <property type="entry name" value="Transmembrane di-heme cytochromes, Chain C"/>
    <property type="match status" value="1"/>
</dbReference>
<accession>A0A3A4F2V7</accession>
<comment type="caution">
    <text evidence="9">The sequence shown here is derived from an EMBL/GenBank/DDBJ whole genome shotgun (WGS) entry which is preliminary data.</text>
</comment>
<feature type="transmembrane region" description="Helical" evidence="7">
    <location>
        <begin position="253"/>
        <end position="275"/>
    </location>
</feature>
<dbReference type="SUPFAM" id="SSF81342">
    <property type="entry name" value="Transmembrane di-heme cytochromes"/>
    <property type="match status" value="1"/>
</dbReference>
<name>A0A3A4F2V7_9MICC</name>
<feature type="compositionally biased region" description="Polar residues" evidence="6">
    <location>
        <begin position="56"/>
        <end position="74"/>
    </location>
</feature>